<organism evidence="1 2">
    <name type="scientific">Tuber aestivum</name>
    <name type="common">summer truffle</name>
    <dbReference type="NCBI Taxonomy" id="59557"/>
    <lineage>
        <taxon>Eukaryota</taxon>
        <taxon>Fungi</taxon>
        <taxon>Dikarya</taxon>
        <taxon>Ascomycota</taxon>
        <taxon>Pezizomycotina</taxon>
        <taxon>Pezizomycetes</taxon>
        <taxon>Pezizales</taxon>
        <taxon>Tuberaceae</taxon>
        <taxon>Tuber</taxon>
    </lineage>
</organism>
<dbReference type="EMBL" id="LN890943">
    <property type="protein sequence ID" value="CUS15849.1"/>
    <property type="molecule type" value="Genomic_DNA"/>
</dbReference>
<name>A0A292Q7Y8_9PEZI</name>
<evidence type="ECO:0000313" key="2">
    <source>
        <dbReference type="Proteomes" id="UP001412239"/>
    </source>
</evidence>
<accession>A0A292Q7Y8</accession>
<sequence length="75" mass="8284">MGVKIVVMVDLDLPAACGLRMGSWGGGWFLLDWSSGVFQALQTAYIRLVCTQFYKLQGGIITSNRFVEGVRRIGE</sequence>
<reference evidence="1" key="1">
    <citation type="submission" date="2015-10" db="EMBL/GenBank/DDBJ databases">
        <authorList>
            <person name="Regsiter A."/>
            <person name="william w."/>
        </authorList>
    </citation>
    <scope>NUCLEOTIDE SEQUENCE</scope>
    <source>
        <strain evidence="1">Montdore</strain>
    </source>
</reference>
<keyword evidence="2" id="KW-1185">Reference proteome</keyword>
<dbReference type="Proteomes" id="UP001412239">
    <property type="component" value="Unassembled WGS sequence"/>
</dbReference>
<proteinExistence type="predicted"/>
<dbReference type="AlphaFoldDB" id="A0A292Q7Y8"/>
<gene>
    <name evidence="1" type="ORF">GSTUAT00000126001</name>
</gene>
<protein>
    <submittedName>
        <fullName evidence="1">Uncharacterized protein</fullName>
    </submittedName>
</protein>
<evidence type="ECO:0000313" key="1">
    <source>
        <dbReference type="EMBL" id="CUS15849.1"/>
    </source>
</evidence>
<feature type="non-terminal residue" evidence="1">
    <location>
        <position position="1"/>
    </location>
</feature>